<evidence type="ECO:0000313" key="9">
    <source>
        <dbReference type="Proteomes" id="UP001174934"/>
    </source>
</evidence>
<dbReference type="PROSITE" id="PS50048">
    <property type="entry name" value="ZN2_CY6_FUNGAL_2"/>
    <property type="match status" value="1"/>
</dbReference>
<keyword evidence="4" id="KW-0804">Transcription</keyword>
<evidence type="ECO:0000256" key="6">
    <source>
        <dbReference type="SAM" id="MobiDB-lite"/>
    </source>
</evidence>
<dbReference type="Proteomes" id="UP001174934">
    <property type="component" value="Unassembled WGS sequence"/>
</dbReference>
<evidence type="ECO:0000256" key="5">
    <source>
        <dbReference type="ARBA" id="ARBA00023242"/>
    </source>
</evidence>
<keyword evidence="5" id="KW-0539">Nucleus</keyword>
<evidence type="ECO:0000259" key="7">
    <source>
        <dbReference type="PROSITE" id="PS50048"/>
    </source>
</evidence>
<keyword evidence="3" id="KW-0805">Transcription regulation</keyword>
<keyword evidence="1" id="KW-0479">Metal-binding</keyword>
<feature type="compositionally biased region" description="Low complexity" evidence="6">
    <location>
        <begin position="1"/>
        <end position="22"/>
    </location>
</feature>
<dbReference type="InterPro" id="IPR001138">
    <property type="entry name" value="Zn2Cys6_DnaBD"/>
</dbReference>
<dbReference type="Pfam" id="PF00172">
    <property type="entry name" value="Zn_clus"/>
    <property type="match status" value="1"/>
</dbReference>
<dbReference type="CDD" id="cd00067">
    <property type="entry name" value="GAL4"/>
    <property type="match status" value="1"/>
</dbReference>
<dbReference type="GO" id="GO:0008270">
    <property type="term" value="F:zinc ion binding"/>
    <property type="evidence" value="ECO:0007669"/>
    <property type="project" value="InterPro"/>
</dbReference>
<evidence type="ECO:0000256" key="4">
    <source>
        <dbReference type="ARBA" id="ARBA00023163"/>
    </source>
</evidence>
<dbReference type="SMART" id="SM00066">
    <property type="entry name" value="GAL4"/>
    <property type="match status" value="1"/>
</dbReference>
<organism evidence="8 9">
    <name type="scientific">Bombardia bombarda</name>
    <dbReference type="NCBI Taxonomy" id="252184"/>
    <lineage>
        <taxon>Eukaryota</taxon>
        <taxon>Fungi</taxon>
        <taxon>Dikarya</taxon>
        <taxon>Ascomycota</taxon>
        <taxon>Pezizomycotina</taxon>
        <taxon>Sordariomycetes</taxon>
        <taxon>Sordariomycetidae</taxon>
        <taxon>Sordariales</taxon>
        <taxon>Lasiosphaeriaceae</taxon>
        <taxon>Bombardia</taxon>
    </lineage>
</organism>
<evidence type="ECO:0000256" key="3">
    <source>
        <dbReference type="ARBA" id="ARBA00023015"/>
    </source>
</evidence>
<gene>
    <name evidence="8" type="ORF">B0T17DRAFT_501410</name>
</gene>
<dbReference type="EMBL" id="JAULSR010000012">
    <property type="protein sequence ID" value="KAK0609661.1"/>
    <property type="molecule type" value="Genomic_DNA"/>
</dbReference>
<keyword evidence="9" id="KW-1185">Reference proteome</keyword>
<dbReference type="PANTHER" id="PTHR47660">
    <property type="entry name" value="TRANSCRIPTION FACTOR WITH C2H2 AND ZN(2)-CYS(6) DNA BINDING DOMAIN (EUROFUNG)-RELATED-RELATED"/>
    <property type="match status" value="1"/>
</dbReference>
<evidence type="ECO:0000313" key="8">
    <source>
        <dbReference type="EMBL" id="KAK0609661.1"/>
    </source>
</evidence>
<proteinExistence type="predicted"/>
<protein>
    <recommendedName>
        <fullName evidence="7">Zn(2)-C6 fungal-type domain-containing protein</fullName>
    </recommendedName>
</protein>
<accession>A0AA39T0M9</accession>
<sequence length="439" mass="48813">MDPQFPTAVTNNNNLNPAGTGNWTPRPPKRKACLHCTKSKRKCDRTAPQCIRCLEKGVRCCYPPPRRPSQQHAPTNSTTSTPSTTPYHPPFTNFNPLSNPRWFLSPSTFTRQHRLVTDPPVHHSYSEPFGEETLPCFIANLQKWSRAWTTDGHSPLTHRSLYRGHMPDCVQDAYTALATYHAASTPQAKRTVLHIVNTKAVGLVASQGGLSILSGSGGVGGEELDLGMVMLDTSAHLARTTALYVYQLVRLFDGDIRARAQAEEMVDTLQTWAGQMLESARLDCVAAEGQGQGGGNNPFVVGDNNNDNRDPSTPSLWHAWIVAESIRRLYLTATYMQCVYLTIKRGWSMCPGGAPFSPGSDLWDAPSAYAWRVKTLECWRIMEEAKPNEVDEFTHAVLMISFGLEGGMEKWLVEAGKGFKGVEWWEDVYPTWASKVEGW</sequence>
<feature type="region of interest" description="Disordered" evidence="6">
    <location>
        <begin position="1"/>
        <end position="30"/>
    </location>
</feature>
<keyword evidence="2" id="KW-0862">Zinc</keyword>
<feature type="compositionally biased region" description="Low complexity" evidence="6">
    <location>
        <begin position="74"/>
        <end position="91"/>
    </location>
</feature>
<dbReference type="InterPro" id="IPR036864">
    <property type="entry name" value="Zn2-C6_fun-type_DNA-bd_sf"/>
</dbReference>
<dbReference type="GO" id="GO:0000981">
    <property type="term" value="F:DNA-binding transcription factor activity, RNA polymerase II-specific"/>
    <property type="evidence" value="ECO:0007669"/>
    <property type="project" value="InterPro"/>
</dbReference>
<dbReference type="Gene3D" id="4.10.240.10">
    <property type="entry name" value="Zn(2)-C6 fungal-type DNA-binding domain"/>
    <property type="match status" value="1"/>
</dbReference>
<evidence type="ECO:0000256" key="2">
    <source>
        <dbReference type="ARBA" id="ARBA00022833"/>
    </source>
</evidence>
<evidence type="ECO:0000256" key="1">
    <source>
        <dbReference type="ARBA" id="ARBA00022723"/>
    </source>
</evidence>
<name>A0AA39T0M9_9PEZI</name>
<reference evidence="8" key="1">
    <citation type="submission" date="2023-06" db="EMBL/GenBank/DDBJ databases">
        <title>Genome-scale phylogeny and comparative genomics of the fungal order Sordariales.</title>
        <authorList>
            <consortium name="Lawrence Berkeley National Laboratory"/>
            <person name="Hensen N."/>
            <person name="Bonometti L."/>
            <person name="Westerberg I."/>
            <person name="Brannstrom I.O."/>
            <person name="Guillou S."/>
            <person name="Cros-Aarteil S."/>
            <person name="Calhoun S."/>
            <person name="Haridas S."/>
            <person name="Kuo A."/>
            <person name="Mondo S."/>
            <person name="Pangilinan J."/>
            <person name="Riley R."/>
            <person name="LaButti K."/>
            <person name="Andreopoulos B."/>
            <person name="Lipzen A."/>
            <person name="Chen C."/>
            <person name="Yanf M."/>
            <person name="Daum C."/>
            <person name="Ng V."/>
            <person name="Clum A."/>
            <person name="Steindorff A."/>
            <person name="Ohm R."/>
            <person name="Martin F."/>
            <person name="Silar P."/>
            <person name="Natvig D."/>
            <person name="Lalanne C."/>
            <person name="Gautier V."/>
            <person name="Ament-velasquez S.L."/>
            <person name="Kruys A."/>
            <person name="Hutchinson M.I."/>
            <person name="Powell A.J."/>
            <person name="Barry K."/>
            <person name="Miller A.N."/>
            <person name="Grigoriev I.V."/>
            <person name="Debuchy R."/>
            <person name="Gladieux P."/>
            <person name="Thoren M.H."/>
            <person name="Johannesson H."/>
        </authorList>
    </citation>
    <scope>NUCLEOTIDE SEQUENCE</scope>
    <source>
        <strain evidence="8">SMH3391-2</strain>
    </source>
</reference>
<dbReference type="PROSITE" id="PS00463">
    <property type="entry name" value="ZN2_CY6_FUNGAL_1"/>
    <property type="match status" value="1"/>
</dbReference>
<dbReference type="SUPFAM" id="SSF57701">
    <property type="entry name" value="Zn2/Cys6 DNA-binding domain"/>
    <property type="match status" value="1"/>
</dbReference>
<feature type="region of interest" description="Disordered" evidence="6">
    <location>
        <begin position="64"/>
        <end position="91"/>
    </location>
</feature>
<feature type="domain" description="Zn(2)-C6 fungal-type" evidence="7">
    <location>
        <begin position="32"/>
        <end position="62"/>
    </location>
</feature>
<dbReference type="AlphaFoldDB" id="A0AA39T0M9"/>
<comment type="caution">
    <text evidence="8">The sequence shown here is derived from an EMBL/GenBank/DDBJ whole genome shotgun (WGS) entry which is preliminary data.</text>
</comment>